<organism evidence="1 2">
    <name type="scientific">Sphingopyxis indica</name>
    <dbReference type="NCBI Taxonomy" id="436663"/>
    <lineage>
        <taxon>Bacteria</taxon>
        <taxon>Pseudomonadati</taxon>
        <taxon>Pseudomonadota</taxon>
        <taxon>Alphaproteobacteria</taxon>
        <taxon>Sphingomonadales</taxon>
        <taxon>Sphingomonadaceae</taxon>
        <taxon>Sphingopyxis</taxon>
    </lineage>
</organism>
<keyword evidence="2" id="KW-1185">Reference proteome</keyword>
<accession>A0A239K7Y8</accession>
<dbReference type="AlphaFoldDB" id="A0A239K7Y8"/>
<gene>
    <name evidence="1" type="ORF">SAMN06295955_11332</name>
</gene>
<dbReference type="Pfam" id="PF05284">
    <property type="entry name" value="DUF736"/>
    <property type="match status" value="1"/>
</dbReference>
<dbReference type="EMBL" id="FZPA01000013">
    <property type="protein sequence ID" value="SNT14487.1"/>
    <property type="molecule type" value="Genomic_DNA"/>
</dbReference>
<dbReference type="Proteomes" id="UP000198339">
    <property type="component" value="Unassembled WGS sequence"/>
</dbReference>
<reference evidence="1 2" key="1">
    <citation type="submission" date="2017-06" db="EMBL/GenBank/DDBJ databases">
        <authorList>
            <person name="Kim H.J."/>
            <person name="Triplett B.A."/>
        </authorList>
    </citation>
    <scope>NUCLEOTIDE SEQUENCE [LARGE SCALE GENOMIC DNA]</scope>
    <source>
        <strain evidence="1 2">DS15</strain>
    </source>
</reference>
<sequence length="122" mass="13643">MRIEAALVRPEPKERISIMARIGTFKKVSGEYRGQIVTLSVQAKLVRIVPEDNPSGNAPSHRVFIGEAEVGAAWEKKSQDKRPYLSVKLDDPTFAAPIFAQLFAGEGEEHDLVWNRQARRGD</sequence>
<evidence type="ECO:0000313" key="2">
    <source>
        <dbReference type="Proteomes" id="UP000198339"/>
    </source>
</evidence>
<protein>
    <submittedName>
        <fullName evidence="1">Uncharacterized conserved protein, DUF736 family</fullName>
    </submittedName>
</protein>
<dbReference type="InterPro" id="IPR007948">
    <property type="entry name" value="DUF736"/>
</dbReference>
<name>A0A239K7Y8_9SPHN</name>
<proteinExistence type="predicted"/>
<evidence type="ECO:0000313" key="1">
    <source>
        <dbReference type="EMBL" id="SNT14487.1"/>
    </source>
</evidence>